<evidence type="ECO:0000313" key="2">
    <source>
        <dbReference type="EMBL" id="APG93523.1"/>
    </source>
</evidence>
<dbReference type="OrthoDB" id="9804150at2"/>
<dbReference type="CDD" id="cd00195">
    <property type="entry name" value="UBCc_UEV"/>
    <property type="match status" value="1"/>
</dbReference>
<dbReference type="SUPFAM" id="SSF69572">
    <property type="entry name" value="Activating enzymes of the ubiquitin-like proteins"/>
    <property type="match status" value="1"/>
</dbReference>
<dbReference type="AlphaFoldDB" id="A0A1L3LTY1"/>
<dbReference type="InterPro" id="IPR016135">
    <property type="entry name" value="UBQ-conjugating_enzyme/RWD"/>
</dbReference>
<evidence type="ECO:0000259" key="1">
    <source>
        <dbReference type="Pfam" id="PF00899"/>
    </source>
</evidence>
<dbReference type="CDD" id="cd01483">
    <property type="entry name" value="E1_enzyme_family"/>
    <property type="match status" value="1"/>
</dbReference>
<keyword evidence="2" id="KW-0614">Plasmid</keyword>
<dbReference type="InterPro" id="IPR000594">
    <property type="entry name" value="ThiF_NAD_FAD-bd"/>
</dbReference>
<dbReference type="GO" id="GO:0061504">
    <property type="term" value="P:cyclic threonylcarbamoyladenosine biosynthetic process"/>
    <property type="evidence" value="ECO:0007669"/>
    <property type="project" value="TreeGrafter"/>
</dbReference>
<dbReference type="GO" id="GO:0008641">
    <property type="term" value="F:ubiquitin-like modifier activating enzyme activity"/>
    <property type="evidence" value="ECO:0007669"/>
    <property type="project" value="InterPro"/>
</dbReference>
<reference evidence="2 3" key="1">
    <citation type="submission" date="2015-10" db="EMBL/GenBank/DDBJ databases">
        <title>Genomic differences between typical nodule nitrogen-fixing rhizobial strains and those coming from bean seeds.</title>
        <authorList>
            <person name="Peralta H."/>
            <person name="Aguilar-Vera A."/>
            <person name="Diaz R."/>
            <person name="Mora Y."/>
            <person name="Martinez-Batallar G."/>
            <person name="Salazar E."/>
            <person name="Vargas-Lagunas C."/>
            <person name="Encarnacion S."/>
            <person name="Girard L."/>
            <person name="Mora J."/>
        </authorList>
    </citation>
    <scope>NUCLEOTIDE SEQUENCE [LARGE SCALE GENOMIC DNA]</scope>
    <source>
        <strain evidence="2 3">CFNEI 73</strain>
        <plasmid evidence="2 3">B</plasmid>
    </source>
</reference>
<dbReference type="PANTHER" id="PTHR43267:SF1">
    <property type="entry name" value="TRNA THREONYLCARBAMOYLADENOSINE DEHYDRATASE"/>
    <property type="match status" value="1"/>
</dbReference>
<sequence length="591" mass="64661">MIKCSDLKPGMVPCWEPAWKGRFEFELQDLAAFVGDTLLIDEELLAEGGLRLEFDWRLSDGRIFPLQAAFPDTYPFVRPQVVLRGDPSTFPEKHCSPADGTLCLLGRDTGLWSAEWTLATLLERQLENALNGRGPEDPQGEPMEVWWNYLAPEFKRFVDGSYVLVDSAWDLEDAAGGSLRLTYLMEKVGEGISFRGAVDEIKDDNGTVLATRSFPLPRELQARSKAATFPWRRVDRFAPPPREKWLDGDESLREKIDFNQRPIDNSSPSISLSVTVQSTELSAGAKGDTYLFPLLFGPARSFRPAKPGQRVSKPSLVIIPTHRAGEGDIGSRVPSVGILRNKTVAVFGMGAIGAPVAIELARNGCRQLVVVDHDVVEPGNSIRWPLGATAWGVRKTAAIKQHVEAEYPWTSVESVQHFIGMPSASGGEGDSSVLPPIIAKADLVIDATASSGISRLLAEFCKKAAKPLISVFGTSSLKGGIVAYYHPTSGCPTCREFAYDKRLIDKPPGSGESSGLRQPPGCSELTFTGASFDLQELSLESLRLAVDVLSRPEQFEQSVIHTLALHDGSRRLPPSWRIDELHCAPECGCNH</sequence>
<dbReference type="EMBL" id="CP013109">
    <property type="protein sequence ID" value="APG93523.1"/>
    <property type="molecule type" value="Genomic_DNA"/>
</dbReference>
<organism evidence="2 3">
    <name type="scientific">Sinorhizobium americanum</name>
    <dbReference type="NCBI Taxonomy" id="194963"/>
    <lineage>
        <taxon>Bacteria</taxon>
        <taxon>Pseudomonadati</taxon>
        <taxon>Pseudomonadota</taxon>
        <taxon>Alphaproteobacteria</taxon>
        <taxon>Hyphomicrobiales</taxon>
        <taxon>Rhizobiaceae</taxon>
        <taxon>Sinorhizobium/Ensifer group</taxon>
        <taxon>Sinorhizobium</taxon>
    </lineage>
</organism>
<feature type="domain" description="THIF-type NAD/FAD binding fold" evidence="1">
    <location>
        <begin position="339"/>
        <end position="498"/>
    </location>
</feature>
<dbReference type="InterPro" id="IPR045886">
    <property type="entry name" value="ThiF/MoeB/HesA"/>
</dbReference>
<dbReference type="KEGG" id="same:SAMCFNEI73_pB0326"/>
<dbReference type="InterPro" id="IPR035985">
    <property type="entry name" value="Ubiquitin-activating_enz"/>
</dbReference>
<gene>
    <name evidence="2" type="ORF">SAMCFNEI73_pB0326</name>
</gene>
<dbReference type="Pfam" id="PF00899">
    <property type="entry name" value="ThiF"/>
    <property type="match status" value="1"/>
</dbReference>
<dbReference type="SUPFAM" id="SSF54495">
    <property type="entry name" value="UBC-like"/>
    <property type="match status" value="1"/>
</dbReference>
<accession>A0A1L3LTY1</accession>
<dbReference type="Gene3D" id="3.40.50.720">
    <property type="entry name" value="NAD(P)-binding Rossmann-like Domain"/>
    <property type="match status" value="1"/>
</dbReference>
<name>A0A1L3LTY1_9HYPH</name>
<dbReference type="GO" id="GO:0061503">
    <property type="term" value="F:tRNA threonylcarbamoyladenosine dehydratase"/>
    <property type="evidence" value="ECO:0007669"/>
    <property type="project" value="TreeGrafter"/>
</dbReference>
<keyword evidence="3" id="KW-1185">Reference proteome</keyword>
<proteinExistence type="predicted"/>
<protein>
    <recommendedName>
        <fullName evidence="1">THIF-type NAD/FAD binding fold domain-containing protein</fullName>
    </recommendedName>
</protein>
<dbReference type="Proteomes" id="UP000182306">
    <property type="component" value="Plasmid B"/>
</dbReference>
<geneLocation type="plasmid" evidence="2 3">
    <name>B</name>
</geneLocation>
<dbReference type="PANTHER" id="PTHR43267">
    <property type="entry name" value="TRNA THREONYLCARBAMOYLADENOSINE DEHYDRATASE"/>
    <property type="match status" value="1"/>
</dbReference>
<dbReference type="Gene3D" id="3.10.110.10">
    <property type="entry name" value="Ubiquitin Conjugating Enzyme"/>
    <property type="match status" value="1"/>
</dbReference>
<evidence type="ECO:0000313" key="3">
    <source>
        <dbReference type="Proteomes" id="UP000182306"/>
    </source>
</evidence>